<feature type="transmembrane region" description="Helical" evidence="1">
    <location>
        <begin position="6"/>
        <end position="28"/>
    </location>
</feature>
<name>A0A0F9ACJ0_9ZZZZ</name>
<evidence type="ECO:0000256" key="1">
    <source>
        <dbReference type="SAM" id="Phobius"/>
    </source>
</evidence>
<evidence type="ECO:0000313" key="2">
    <source>
        <dbReference type="EMBL" id="KKK69901.1"/>
    </source>
</evidence>
<proteinExistence type="predicted"/>
<organism evidence="2">
    <name type="scientific">marine sediment metagenome</name>
    <dbReference type="NCBI Taxonomy" id="412755"/>
    <lineage>
        <taxon>unclassified sequences</taxon>
        <taxon>metagenomes</taxon>
        <taxon>ecological metagenomes</taxon>
    </lineage>
</organism>
<feature type="transmembrane region" description="Helical" evidence="1">
    <location>
        <begin position="40"/>
        <end position="57"/>
    </location>
</feature>
<keyword evidence="1" id="KW-0812">Transmembrane</keyword>
<dbReference type="EMBL" id="LAZR01058434">
    <property type="protein sequence ID" value="KKK69901.1"/>
    <property type="molecule type" value="Genomic_DNA"/>
</dbReference>
<dbReference type="AlphaFoldDB" id="A0A0F9ACJ0"/>
<keyword evidence="1" id="KW-1133">Transmembrane helix</keyword>
<sequence>MKVQEIFEQVVSVVVVICLVVMVFGMLVEGIQRKPSPLGVLLFFVSIVFIAGPWLMYRSEVHQKGRYS</sequence>
<comment type="caution">
    <text evidence="2">The sequence shown here is derived from an EMBL/GenBank/DDBJ whole genome shotgun (WGS) entry which is preliminary data.</text>
</comment>
<reference evidence="2" key="1">
    <citation type="journal article" date="2015" name="Nature">
        <title>Complex archaea that bridge the gap between prokaryotes and eukaryotes.</title>
        <authorList>
            <person name="Spang A."/>
            <person name="Saw J.H."/>
            <person name="Jorgensen S.L."/>
            <person name="Zaremba-Niedzwiedzka K."/>
            <person name="Martijn J."/>
            <person name="Lind A.E."/>
            <person name="van Eijk R."/>
            <person name="Schleper C."/>
            <person name="Guy L."/>
            <person name="Ettema T.J."/>
        </authorList>
    </citation>
    <scope>NUCLEOTIDE SEQUENCE</scope>
</reference>
<feature type="non-terminal residue" evidence="2">
    <location>
        <position position="68"/>
    </location>
</feature>
<accession>A0A0F9ACJ0</accession>
<gene>
    <name evidence="2" type="ORF">LCGC14_2929420</name>
</gene>
<protein>
    <submittedName>
        <fullName evidence="2">Uncharacterized protein</fullName>
    </submittedName>
</protein>
<keyword evidence="1" id="KW-0472">Membrane</keyword>